<dbReference type="AlphaFoldDB" id="K9HXC2"/>
<dbReference type="EMBL" id="ANHY01000002">
    <property type="protein sequence ID" value="EKV32826.1"/>
    <property type="molecule type" value="Genomic_DNA"/>
</dbReference>
<protein>
    <submittedName>
        <fullName evidence="3">Uncharacterized protein</fullName>
    </submittedName>
</protein>
<feature type="compositionally biased region" description="Polar residues" evidence="1">
    <location>
        <begin position="108"/>
        <end position="127"/>
    </location>
</feature>
<organism evidence="3 4">
    <name type="scientific">Caenispirillum salinarum AK4</name>
    <dbReference type="NCBI Taxonomy" id="1238182"/>
    <lineage>
        <taxon>Bacteria</taxon>
        <taxon>Pseudomonadati</taxon>
        <taxon>Pseudomonadota</taxon>
        <taxon>Alphaproteobacteria</taxon>
        <taxon>Rhodospirillales</taxon>
        <taxon>Novispirillaceae</taxon>
        <taxon>Caenispirillum</taxon>
    </lineage>
</organism>
<accession>K9HXC2</accession>
<sequence length="127" mass="12618">MPKRSVPRRRARRKPGAGASVAAAALALSLAGAVTAPSGARADDGGGDPFDTAAVSTDALGEARGNGLSVLTDGLLETRVGVVLWDEVPKPPRRPQPRNAGGGGGGASSTAPNTLSLHFISNLSPGD</sequence>
<gene>
    <name evidence="3" type="ORF">C882_1664</name>
</gene>
<evidence type="ECO:0000256" key="2">
    <source>
        <dbReference type="SAM" id="SignalP"/>
    </source>
</evidence>
<feature type="region of interest" description="Disordered" evidence="1">
    <location>
        <begin position="86"/>
        <end position="127"/>
    </location>
</feature>
<dbReference type="PROSITE" id="PS51318">
    <property type="entry name" value="TAT"/>
    <property type="match status" value="1"/>
</dbReference>
<dbReference type="Proteomes" id="UP000009881">
    <property type="component" value="Unassembled WGS sequence"/>
</dbReference>
<feature type="signal peptide" evidence="2">
    <location>
        <begin position="1"/>
        <end position="42"/>
    </location>
</feature>
<keyword evidence="4" id="KW-1185">Reference proteome</keyword>
<evidence type="ECO:0000313" key="3">
    <source>
        <dbReference type="EMBL" id="EKV32826.1"/>
    </source>
</evidence>
<dbReference type="STRING" id="1238182.C882_1664"/>
<feature type="chain" id="PRO_5003930533" evidence="2">
    <location>
        <begin position="43"/>
        <end position="127"/>
    </location>
</feature>
<evidence type="ECO:0000313" key="4">
    <source>
        <dbReference type="Proteomes" id="UP000009881"/>
    </source>
</evidence>
<proteinExistence type="predicted"/>
<dbReference type="RefSeq" id="WP_009538653.1">
    <property type="nucleotide sequence ID" value="NZ_ANHY01000002.1"/>
</dbReference>
<reference evidence="3 4" key="1">
    <citation type="journal article" date="2013" name="Genome Announc.">
        <title>Draft Genome Sequence of an Alphaproteobacterium, Caenispirillum salinarum AK4(T), Isolated from a Solar Saltern.</title>
        <authorList>
            <person name="Khatri I."/>
            <person name="Singh A."/>
            <person name="Korpole S."/>
            <person name="Pinnaka A.K."/>
            <person name="Subramanian S."/>
        </authorList>
    </citation>
    <scope>NUCLEOTIDE SEQUENCE [LARGE SCALE GENOMIC DNA]</scope>
    <source>
        <strain evidence="3 4">AK4</strain>
    </source>
</reference>
<comment type="caution">
    <text evidence="3">The sequence shown here is derived from an EMBL/GenBank/DDBJ whole genome shotgun (WGS) entry which is preliminary data.</text>
</comment>
<evidence type="ECO:0000256" key="1">
    <source>
        <dbReference type="SAM" id="MobiDB-lite"/>
    </source>
</evidence>
<keyword evidence="2" id="KW-0732">Signal</keyword>
<dbReference type="InterPro" id="IPR006311">
    <property type="entry name" value="TAT_signal"/>
</dbReference>
<name>K9HXC2_9PROT</name>